<evidence type="ECO:0000256" key="3">
    <source>
        <dbReference type="ARBA" id="ARBA00022540"/>
    </source>
</evidence>
<dbReference type="FunFam" id="3.40.50.10050:FF:000001">
    <property type="entry name" value="Translation initiation factor IF-2"/>
    <property type="match status" value="1"/>
</dbReference>
<evidence type="ECO:0000256" key="2">
    <source>
        <dbReference type="ARBA" id="ARBA00020675"/>
    </source>
</evidence>
<keyword evidence="6" id="KW-0342">GTP-binding</keyword>
<dbReference type="Pfam" id="PF22042">
    <property type="entry name" value="EF-G_D2"/>
    <property type="match status" value="1"/>
</dbReference>
<comment type="function">
    <text evidence="7 9">One of the essential components for the initiation of protein synthesis. Protects formylmethionyl-tRNA from spontaneous hydrolysis and promotes its binding to the 30S ribosomal subunits. Also involved in the hydrolysis of GTP during the formation of the 70S ribosomal complex.</text>
</comment>
<dbReference type="OrthoDB" id="9811804at2"/>
<dbReference type="Gene3D" id="3.40.50.300">
    <property type="entry name" value="P-loop containing nucleotide triphosphate hydrolases"/>
    <property type="match status" value="1"/>
</dbReference>
<dbReference type="NCBIfam" id="TIGR00231">
    <property type="entry name" value="small_GTP"/>
    <property type="match status" value="1"/>
</dbReference>
<dbReference type="Pfam" id="PF11987">
    <property type="entry name" value="IF-2"/>
    <property type="match status" value="1"/>
</dbReference>
<dbReference type="Proteomes" id="UP000008637">
    <property type="component" value="Chromosome"/>
</dbReference>
<evidence type="ECO:0000256" key="9">
    <source>
        <dbReference type="RuleBase" id="RU000644"/>
    </source>
</evidence>
<keyword evidence="4" id="KW-0547">Nucleotide-binding</keyword>
<dbReference type="InterPro" id="IPR044145">
    <property type="entry name" value="IF2_II"/>
</dbReference>
<gene>
    <name evidence="11" type="primary">infB</name>
    <name evidence="11" type="ORF">HF1_14270</name>
</gene>
<evidence type="ECO:0000313" key="12">
    <source>
        <dbReference type="Proteomes" id="UP000008637"/>
    </source>
</evidence>
<dbReference type="GO" id="GO:0005525">
    <property type="term" value="F:GTP binding"/>
    <property type="evidence" value="ECO:0007669"/>
    <property type="project" value="UniProtKB-KW"/>
</dbReference>
<dbReference type="InterPro" id="IPR009000">
    <property type="entry name" value="Transl_B-barrel_sf"/>
</dbReference>
<dbReference type="CDD" id="cd03692">
    <property type="entry name" value="mtIF2_IVc"/>
    <property type="match status" value="1"/>
</dbReference>
<dbReference type="InterPro" id="IPR036925">
    <property type="entry name" value="TIF_IF2_dom3_sf"/>
</dbReference>
<dbReference type="InterPro" id="IPR053905">
    <property type="entry name" value="EF-G-like_DII"/>
</dbReference>
<dbReference type="Gene3D" id="3.40.50.10050">
    <property type="entry name" value="Translation initiation factor IF- 2, domain 3"/>
    <property type="match status" value="1"/>
</dbReference>
<dbReference type="GO" id="GO:0005829">
    <property type="term" value="C:cytosol"/>
    <property type="evidence" value="ECO:0007669"/>
    <property type="project" value="TreeGrafter"/>
</dbReference>
<dbReference type="HOGENOM" id="CLU_006301_5_1_14"/>
<comment type="similarity">
    <text evidence="1 9">Belongs to the TRAFAC class translation factor GTPase superfamily. Classic translation factor GTPase family. IF-2 subfamily.</text>
</comment>
<organism evidence="11 12">
    <name type="scientific">Mycoplasma haemofelis (strain Langford 1)</name>
    <name type="common">Haemobartonella felis</name>
    <dbReference type="NCBI Taxonomy" id="941640"/>
    <lineage>
        <taxon>Bacteria</taxon>
        <taxon>Bacillati</taxon>
        <taxon>Mycoplasmatota</taxon>
        <taxon>Mollicutes</taxon>
        <taxon>Mycoplasmataceae</taxon>
        <taxon>Mycoplasma</taxon>
    </lineage>
</organism>
<reference evidence="11 12" key="1">
    <citation type="journal article" date="2011" name="J. Bacteriol.">
        <title>Complete genome sequence of Mycoplasma haemofelis, a hemotropic mycoplasma.</title>
        <authorList>
            <person name="Barker E.N."/>
            <person name="Helps C.R."/>
            <person name="Peters I.R."/>
            <person name="Darby A.C."/>
            <person name="Radford A.D."/>
            <person name="Tasker S."/>
        </authorList>
    </citation>
    <scope>NUCLEOTIDE SEQUENCE [LARGE SCALE GENOMIC DNA]</scope>
    <source>
        <strain evidence="11 12">Langford 1</strain>
    </source>
</reference>
<keyword evidence="5 9" id="KW-0648">Protein biosynthesis</keyword>
<dbReference type="Gene3D" id="2.40.30.10">
    <property type="entry name" value="Translation factors"/>
    <property type="match status" value="2"/>
</dbReference>
<accession>E8ZJW4</accession>
<evidence type="ECO:0000256" key="1">
    <source>
        <dbReference type="ARBA" id="ARBA00007733"/>
    </source>
</evidence>
<dbReference type="InterPro" id="IPR000795">
    <property type="entry name" value="T_Tr_GTP-bd_dom"/>
</dbReference>
<evidence type="ECO:0000256" key="4">
    <source>
        <dbReference type="ARBA" id="ARBA00022741"/>
    </source>
</evidence>
<dbReference type="PANTHER" id="PTHR43381">
    <property type="entry name" value="TRANSLATION INITIATION FACTOR IF-2-RELATED"/>
    <property type="match status" value="1"/>
</dbReference>
<evidence type="ECO:0000256" key="5">
    <source>
        <dbReference type="ARBA" id="ARBA00022917"/>
    </source>
</evidence>
<dbReference type="PANTHER" id="PTHR43381:SF5">
    <property type="entry name" value="TR-TYPE G DOMAIN-CONTAINING PROTEIN"/>
    <property type="match status" value="1"/>
</dbReference>
<dbReference type="SUPFAM" id="SSF52540">
    <property type="entry name" value="P-loop containing nucleoside triphosphate hydrolases"/>
    <property type="match status" value="1"/>
</dbReference>
<dbReference type="CDD" id="cd01887">
    <property type="entry name" value="IF2_eIF5B"/>
    <property type="match status" value="1"/>
</dbReference>
<keyword evidence="12" id="KW-1185">Reference proteome</keyword>
<dbReference type="InterPro" id="IPR015760">
    <property type="entry name" value="TIF_IF2"/>
</dbReference>
<dbReference type="InterPro" id="IPR027417">
    <property type="entry name" value="P-loop_NTPase"/>
</dbReference>
<evidence type="ECO:0000256" key="7">
    <source>
        <dbReference type="ARBA" id="ARBA00025162"/>
    </source>
</evidence>
<feature type="domain" description="Tr-type G" evidence="10">
    <location>
        <begin position="91"/>
        <end position="259"/>
    </location>
</feature>
<evidence type="ECO:0000256" key="8">
    <source>
        <dbReference type="NCBIfam" id="TIGR00487"/>
    </source>
</evidence>
<dbReference type="InterPro" id="IPR000178">
    <property type="entry name" value="TF_IF2_bacterial-like"/>
</dbReference>
<dbReference type="GO" id="GO:0003743">
    <property type="term" value="F:translation initiation factor activity"/>
    <property type="evidence" value="ECO:0007669"/>
    <property type="project" value="UniProtKB-UniRule"/>
</dbReference>
<sequence>MTKDNESVFTFVKPLKLLDFAKQANLDAGAIIKHLFIKGVPTNLNTILKEEDCESICKEFQVVFFKGSEKQAEESLFASFTSLSNAKNIITKTPIVTIMGHVDHGKTTLLDRIRGTNVTSSEFGGITQHIGAYQVEQNGKKITFLDTPGHEAFTKMRARGANVTDIVVLVVAADDGIKPQTIEAIQHALAAKVRIIVFINKIDKGIKNVGALKNSLMEHDIVLEEFGGDVLCVQGSALKGDGIEELLESILLVADISDLKTTEELPAVGTVIESRMHKGMGATATILLSRGTLKLGDFIVMKSSFCKVKSMTDASNKNLKVSLPCVPAVVSGFKTLPMAGDKFISLKTEKEAKEFFENCSSELQKDSVILETTKDTENLNILVRADVSGSLEAIQEIIYRYNIPIIASGIGAITDADLQLASISNAILINFNQKIPNPIINNAKDMRLTIKDFRSVYEIEEEILNIIEGNKVVEKVEEITGKAEVLKLWYHSKVGTIAGCKVVSGKISKTDKVRVIRDGEVLHTSTIKSFKTEAYEIKDCSENQECGIVVNNWNNIKVGDFIEAFKLV</sequence>
<dbReference type="InterPro" id="IPR023115">
    <property type="entry name" value="TIF_IF2_dom3"/>
</dbReference>
<name>E8ZJW4_MYCHL</name>
<dbReference type="EMBL" id="FR773153">
    <property type="protein sequence ID" value="CBY93435.1"/>
    <property type="molecule type" value="Genomic_DNA"/>
</dbReference>
<dbReference type="InterPro" id="IPR005225">
    <property type="entry name" value="Small_GTP-bd"/>
</dbReference>
<dbReference type="SUPFAM" id="SSF50447">
    <property type="entry name" value="Translation proteins"/>
    <property type="match status" value="2"/>
</dbReference>
<evidence type="ECO:0000313" key="11">
    <source>
        <dbReference type="EMBL" id="CBY93435.1"/>
    </source>
</evidence>
<dbReference type="Pfam" id="PF00009">
    <property type="entry name" value="GTP_EFTU"/>
    <property type="match status" value="1"/>
</dbReference>
<evidence type="ECO:0000259" key="10">
    <source>
        <dbReference type="PROSITE" id="PS51722"/>
    </source>
</evidence>
<dbReference type="SUPFAM" id="SSF52156">
    <property type="entry name" value="Initiation factor IF2/eIF5b, domain 3"/>
    <property type="match status" value="1"/>
</dbReference>
<protein>
    <recommendedName>
        <fullName evidence="2 8">Translation initiation factor IF-2</fullName>
    </recommendedName>
</protein>
<dbReference type="CDD" id="cd03702">
    <property type="entry name" value="IF2_mtIF2_II"/>
    <property type="match status" value="1"/>
</dbReference>
<dbReference type="GO" id="GO:0003924">
    <property type="term" value="F:GTPase activity"/>
    <property type="evidence" value="ECO:0007669"/>
    <property type="project" value="InterPro"/>
</dbReference>
<dbReference type="KEGG" id="mha:HF1_14270"/>
<dbReference type="NCBIfam" id="TIGR00487">
    <property type="entry name" value="IF-2"/>
    <property type="match status" value="1"/>
</dbReference>
<dbReference type="FunFam" id="2.40.30.10:FF:000008">
    <property type="entry name" value="Translation initiation factor IF-2"/>
    <property type="match status" value="1"/>
</dbReference>
<dbReference type="FunFam" id="3.40.50.300:FF:000019">
    <property type="entry name" value="Translation initiation factor IF-2"/>
    <property type="match status" value="1"/>
</dbReference>
<keyword evidence="3 9" id="KW-0396">Initiation factor</keyword>
<proteinExistence type="inferred from homology"/>
<dbReference type="PROSITE" id="PS51722">
    <property type="entry name" value="G_TR_2"/>
    <property type="match status" value="1"/>
</dbReference>
<dbReference type="AlphaFoldDB" id="E8ZJW4"/>
<evidence type="ECO:0000256" key="6">
    <source>
        <dbReference type="ARBA" id="ARBA00023134"/>
    </source>
</evidence>